<organism evidence="1 2">
    <name type="scientific">Acetonema longum DSM 6540</name>
    <dbReference type="NCBI Taxonomy" id="1009370"/>
    <lineage>
        <taxon>Bacteria</taxon>
        <taxon>Bacillati</taxon>
        <taxon>Bacillota</taxon>
        <taxon>Negativicutes</taxon>
        <taxon>Acetonemataceae</taxon>
        <taxon>Acetonema</taxon>
    </lineage>
</organism>
<sequence>MQRAFCIALKIKFFWKKMLIIYIIELKENYVNYSEINVKTLGEEVGLLLS</sequence>
<keyword evidence="2" id="KW-1185">Reference proteome</keyword>
<dbReference type="AlphaFoldDB" id="F7NP50"/>
<comment type="caution">
    <text evidence="1">The sequence shown here is derived from an EMBL/GenBank/DDBJ whole genome shotgun (WGS) entry which is preliminary data.</text>
</comment>
<name>F7NP50_9FIRM</name>
<dbReference type="Proteomes" id="UP000003240">
    <property type="component" value="Unassembled WGS sequence"/>
</dbReference>
<accession>F7NP50</accession>
<dbReference type="STRING" id="1009370.ALO_19457"/>
<dbReference type="EMBL" id="AFGF01000240">
    <property type="protein sequence ID" value="EGO62173.1"/>
    <property type="molecule type" value="Genomic_DNA"/>
</dbReference>
<evidence type="ECO:0000313" key="2">
    <source>
        <dbReference type="Proteomes" id="UP000003240"/>
    </source>
</evidence>
<protein>
    <submittedName>
        <fullName evidence="1">Uncharacterized protein</fullName>
    </submittedName>
</protein>
<reference evidence="1 2" key="1">
    <citation type="journal article" date="2011" name="EMBO J.">
        <title>Structural diversity of bacterial flagellar motors.</title>
        <authorList>
            <person name="Chen S."/>
            <person name="Beeby M."/>
            <person name="Murphy G.E."/>
            <person name="Leadbetter J.R."/>
            <person name="Hendrixson D.R."/>
            <person name="Briegel A."/>
            <person name="Li Z."/>
            <person name="Shi J."/>
            <person name="Tocheva E.I."/>
            <person name="Muller A."/>
            <person name="Dobro M.J."/>
            <person name="Jensen G.J."/>
        </authorList>
    </citation>
    <scope>NUCLEOTIDE SEQUENCE [LARGE SCALE GENOMIC DNA]</scope>
    <source>
        <strain evidence="1 2">DSM 6540</strain>
    </source>
</reference>
<evidence type="ECO:0000313" key="1">
    <source>
        <dbReference type="EMBL" id="EGO62173.1"/>
    </source>
</evidence>
<gene>
    <name evidence="1" type="ORF">ALO_19457</name>
</gene>
<proteinExistence type="predicted"/>